<accession>A0A1R1PW29</accession>
<dbReference type="SMART" id="SM00478">
    <property type="entry name" value="ENDO3c"/>
    <property type="match status" value="1"/>
</dbReference>
<evidence type="ECO:0000256" key="4">
    <source>
        <dbReference type="ARBA" id="ARBA00022801"/>
    </source>
</evidence>
<keyword evidence="4" id="KW-0378">Hydrolase</keyword>
<comment type="similarity">
    <text evidence="1">Belongs to the type-1 OGG1 family.</text>
</comment>
<evidence type="ECO:0000313" key="12">
    <source>
        <dbReference type="EMBL" id="OMH85113.1"/>
    </source>
</evidence>
<dbReference type="InterPro" id="IPR011257">
    <property type="entry name" value="DNA_glycosylase"/>
</dbReference>
<dbReference type="InterPro" id="IPR012904">
    <property type="entry name" value="OGG_N"/>
</dbReference>
<dbReference type="InterPro" id="IPR023170">
    <property type="entry name" value="HhH_base_excis_C"/>
</dbReference>
<evidence type="ECO:0000256" key="5">
    <source>
        <dbReference type="ARBA" id="ARBA00023204"/>
    </source>
</evidence>
<dbReference type="GO" id="GO:0006289">
    <property type="term" value="P:nucleotide-excision repair"/>
    <property type="evidence" value="ECO:0007669"/>
    <property type="project" value="InterPro"/>
</dbReference>
<dbReference type="GO" id="GO:0006285">
    <property type="term" value="P:base-excision repair, AP site formation"/>
    <property type="evidence" value="ECO:0007669"/>
    <property type="project" value="UniProtKB-ARBA"/>
</dbReference>
<dbReference type="InterPro" id="IPR003265">
    <property type="entry name" value="HhH-GPD_domain"/>
</dbReference>
<keyword evidence="5" id="KW-0234">DNA repair</keyword>
<proteinExistence type="inferred from homology"/>
<dbReference type="CDD" id="cd00056">
    <property type="entry name" value="ENDO3c"/>
    <property type="match status" value="1"/>
</dbReference>
<dbReference type="PANTHER" id="PTHR10242:SF2">
    <property type="entry name" value="N-GLYCOSYLASE_DNA LYASE"/>
    <property type="match status" value="1"/>
</dbReference>
<keyword evidence="6 12" id="KW-0456">Lyase</keyword>
<dbReference type="GO" id="GO:0003684">
    <property type="term" value="F:damaged DNA binding"/>
    <property type="evidence" value="ECO:0007669"/>
    <property type="project" value="InterPro"/>
</dbReference>
<gene>
    <name evidence="12" type="ORF">AX774_g1333</name>
</gene>
<dbReference type="PANTHER" id="PTHR10242">
    <property type="entry name" value="8-OXOGUANINE DNA GLYCOSYLASE"/>
    <property type="match status" value="1"/>
</dbReference>
<dbReference type="InterPro" id="IPR052054">
    <property type="entry name" value="Oxidative_DNA_repair_enzyme"/>
</dbReference>
<keyword evidence="8" id="KW-0326">Glycosidase</keyword>
<dbReference type="GO" id="GO:0005634">
    <property type="term" value="C:nucleus"/>
    <property type="evidence" value="ECO:0007669"/>
    <property type="project" value="TreeGrafter"/>
</dbReference>
<evidence type="ECO:0000256" key="7">
    <source>
        <dbReference type="ARBA" id="ARBA00023268"/>
    </source>
</evidence>
<dbReference type="Pfam" id="PF07934">
    <property type="entry name" value="OGG_N"/>
    <property type="match status" value="1"/>
</dbReference>
<protein>
    <recommendedName>
        <fullName evidence="2">DNA-(apurinic or apyrimidinic site) lyase</fullName>
        <ecNumber evidence="2">4.2.99.18</ecNumber>
    </recommendedName>
</protein>
<dbReference type="GO" id="GO:0140078">
    <property type="term" value="F:class I DNA-(apurinic or apyrimidinic site) endonuclease activity"/>
    <property type="evidence" value="ECO:0007669"/>
    <property type="project" value="UniProtKB-EC"/>
</dbReference>
<dbReference type="Gene3D" id="1.10.1670.10">
    <property type="entry name" value="Helix-hairpin-Helix base-excision DNA repair enzymes (C-terminal)"/>
    <property type="match status" value="1"/>
</dbReference>
<evidence type="ECO:0000256" key="10">
    <source>
        <dbReference type="SAM" id="MobiDB-lite"/>
    </source>
</evidence>
<reference evidence="13" key="1">
    <citation type="submission" date="2017-01" db="EMBL/GenBank/DDBJ databases">
        <authorList>
            <person name="Wang Y."/>
            <person name="White M."/>
            <person name="Kvist S."/>
            <person name="Moncalvo J.-M."/>
        </authorList>
    </citation>
    <scope>NUCLEOTIDE SEQUENCE [LARGE SCALE GENOMIC DNA]</scope>
    <source>
        <strain evidence="13">COL-18-3</strain>
    </source>
</reference>
<dbReference type="AlphaFoldDB" id="A0A1R1PW29"/>
<dbReference type="SUPFAM" id="SSF55945">
    <property type="entry name" value="TATA-box binding protein-like"/>
    <property type="match status" value="1"/>
</dbReference>
<dbReference type="EC" id="4.2.99.18" evidence="2"/>
<evidence type="ECO:0000256" key="8">
    <source>
        <dbReference type="ARBA" id="ARBA00023295"/>
    </source>
</evidence>
<sequence length="357" mass="39786">MKLKSYFQLEVSLENLCNRWSEIDYNFKKKYIVDKRIGIRTLDQDPVENLFTFICTKYGEKIELDDLEVDGIKEVYKFPKIAALAQDGVEARLKSLGFGYRAKYISQTAKYICSISNDPDSWLVDTLKYNRTKTGDILSGSADTHVKNNERYPSIKDELLKMTGVGPKVADCVCLMSMRVTQAIPVDTHVLQVARRDYADNSNFVNIIKSRVGSKKTSNRPKSSLPESTTVKMENCSGYDITVQEATELTKIIKSTSKNSKATVTKPIYEAIHKMFNVIFGEYSGWAQSILFVSDLPDSISSLGSNETGASDKPNGIVAGSGDAQPIIQPIIQPTPLSNTTGGRETRSKSKKIKLEE</sequence>
<dbReference type="OrthoDB" id="238681at2759"/>
<comment type="caution">
    <text evidence="12">The sequence shown here is derived from an EMBL/GenBank/DDBJ whole genome shotgun (WGS) entry which is preliminary data.</text>
</comment>
<evidence type="ECO:0000256" key="3">
    <source>
        <dbReference type="ARBA" id="ARBA00022763"/>
    </source>
</evidence>
<evidence type="ECO:0000256" key="1">
    <source>
        <dbReference type="ARBA" id="ARBA00010679"/>
    </source>
</evidence>
<evidence type="ECO:0000256" key="2">
    <source>
        <dbReference type="ARBA" id="ARBA00012720"/>
    </source>
</evidence>
<evidence type="ECO:0000256" key="9">
    <source>
        <dbReference type="ARBA" id="ARBA00044632"/>
    </source>
</evidence>
<keyword evidence="13" id="KW-1185">Reference proteome</keyword>
<name>A0A1R1PW29_ZANCU</name>
<dbReference type="Proteomes" id="UP000188320">
    <property type="component" value="Unassembled WGS sequence"/>
</dbReference>
<comment type="catalytic activity">
    <reaction evidence="9">
        <text>2'-deoxyribonucleotide-(2'-deoxyribose 5'-phosphate)-2'-deoxyribonucleotide-DNA = a 3'-end 2'-deoxyribonucleotide-(2,3-dehydro-2,3-deoxyribose 5'-phosphate)-DNA + a 5'-end 5'-phospho-2'-deoxyribonucleoside-DNA + H(+)</text>
        <dbReference type="Rhea" id="RHEA:66592"/>
        <dbReference type="Rhea" id="RHEA-COMP:13180"/>
        <dbReference type="Rhea" id="RHEA-COMP:16897"/>
        <dbReference type="Rhea" id="RHEA-COMP:17067"/>
        <dbReference type="ChEBI" id="CHEBI:15378"/>
        <dbReference type="ChEBI" id="CHEBI:136412"/>
        <dbReference type="ChEBI" id="CHEBI:157695"/>
        <dbReference type="ChEBI" id="CHEBI:167181"/>
        <dbReference type="EC" id="4.2.99.18"/>
    </reaction>
</comment>
<feature type="region of interest" description="Disordered" evidence="10">
    <location>
        <begin position="304"/>
        <end position="357"/>
    </location>
</feature>
<evidence type="ECO:0000256" key="6">
    <source>
        <dbReference type="ARBA" id="ARBA00023239"/>
    </source>
</evidence>
<evidence type="ECO:0000259" key="11">
    <source>
        <dbReference type="SMART" id="SM00478"/>
    </source>
</evidence>
<dbReference type="SUPFAM" id="SSF48150">
    <property type="entry name" value="DNA-glycosylase"/>
    <property type="match status" value="1"/>
</dbReference>
<dbReference type="Gene3D" id="1.10.340.30">
    <property type="entry name" value="Hypothetical protein, domain 2"/>
    <property type="match status" value="1"/>
</dbReference>
<feature type="compositionally biased region" description="Low complexity" evidence="10">
    <location>
        <begin position="325"/>
        <end position="334"/>
    </location>
</feature>
<keyword evidence="3" id="KW-0227">DNA damage</keyword>
<organism evidence="12 13">
    <name type="scientific">Zancudomyces culisetae</name>
    <name type="common">Gut fungus</name>
    <name type="synonym">Smittium culisetae</name>
    <dbReference type="NCBI Taxonomy" id="1213189"/>
    <lineage>
        <taxon>Eukaryota</taxon>
        <taxon>Fungi</taxon>
        <taxon>Fungi incertae sedis</taxon>
        <taxon>Zoopagomycota</taxon>
        <taxon>Kickxellomycotina</taxon>
        <taxon>Harpellomycetes</taxon>
        <taxon>Harpellales</taxon>
        <taxon>Legeriomycetaceae</taxon>
        <taxon>Zancudomyces</taxon>
    </lineage>
</organism>
<evidence type="ECO:0000313" key="13">
    <source>
        <dbReference type="Proteomes" id="UP000188320"/>
    </source>
</evidence>
<feature type="domain" description="HhH-GPD" evidence="11">
    <location>
        <begin position="61"/>
        <end position="233"/>
    </location>
</feature>
<feature type="compositionally biased region" description="Basic and acidic residues" evidence="10">
    <location>
        <begin position="344"/>
        <end position="357"/>
    </location>
</feature>
<dbReference type="Pfam" id="PF00730">
    <property type="entry name" value="HhH-GPD"/>
    <property type="match status" value="1"/>
</dbReference>
<keyword evidence="7" id="KW-0511">Multifunctional enzyme</keyword>
<dbReference type="GO" id="GO:0034039">
    <property type="term" value="F:8-oxo-7,8-dihydroguanine DNA N-glycosylase activity"/>
    <property type="evidence" value="ECO:0007669"/>
    <property type="project" value="TreeGrafter"/>
</dbReference>
<dbReference type="EMBL" id="LSSK01000110">
    <property type="protein sequence ID" value="OMH85113.1"/>
    <property type="molecule type" value="Genomic_DNA"/>
</dbReference>